<gene>
    <name evidence="1" type="ORF">K435DRAFT_800234</name>
</gene>
<reference evidence="1 2" key="1">
    <citation type="journal article" date="2019" name="Nat. Ecol. Evol.">
        <title>Megaphylogeny resolves global patterns of mushroom evolution.</title>
        <authorList>
            <person name="Varga T."/>
            <person name="Krizsan K."/>
            <person name="Foldi C."/>
            <person name="Dima B."/>
            <person name="Sanchez-Garcia M."/>
            <person name="Sanchez-Ramirez S."/>
            <person name="Szollosi G.J."/>
            <person name="Szarkandi J.G."/>
            <person name="Papp V."/>
            <person name="Albert L."/>
            <person name="Andreopoulos W."/>
            <person name="Angelini C."/>
            <person name="Antonin V."/>
            <person name="Barry K.W."/>
            <person name="Bougher N.L."/>
            <person name="Buchanan P."/>
            <person name="Buyck B."/>
            <person name="Bense V."/>
            <person name="Catcheside P."/>
            <person name="Chovatia M."/>
            <person name="Cooper J."/>
            <person name="Damon W."/>
            <person name="Desjardin D."/>
            <person name="Finy P."/>
            <person name="Geml J."/>
            <person name="Haridas S."/>
            <person name="Hughes K."/>
            <person name="Justo A."/>
            <person name="Karasinski D."/>
            <person name="Kautmanova I."/>
            <person name="Kiss B."/>
            <person name="Kocsube S."/>
            <person name="Kotiranta H."/>
            <person name="LaButti K.M."/>
            <person name="Lechner B.E."/>
            <person name="Liimatainen K."/>
            <person name="Lipzen A."/>
            <person name="Lukacs Z."/>
            <person name="Mihaltcheva S."/>
            <person name="Morgado L.N."/>
            <person name="Niskanen T."/>
            <person name="Noordeloos M.E."/>
            <person name="Ohm R.A."/>
            <person name="Ortiz-Santana B."/>
            <person name="Ovrebo C."/>
            <person name="Racz N."/>
            <person name="Riley R."/>
            <person name="Savchenko A."/>
            <person name="Shiryaev A."/>
            <person name="Soop K."/>
            <person name="Spirin V."/>
            <person name="Szebenyi C."/>
            <person name="Tomsovsky M."/>
            <person name="Tulloss R.E."/>
            <person name="Uehling J."/>
            <person name="Grigoriev I.V."/>
            <person name="Vagvolgyi C."/>
            <person name="Papp T."/>
            <person name="Martin F.M."/>
            <person name="Miettinen O."/>
            <person name="Hibbett D.S."/>
            <person name="Nagy L.G."/>
        </authorList>
    </citation>
    <scope>NUCLEOTIDE SEQUENCE [LARGE SCALE GENOMIC DNA]</scope>
    <source>
        <strain evidence="1 2">CBS 962.96</strain>
    </source>
</reference>
<accession>A0A4S8LT72</accession>
<evidence type="ECO:0000313" key="2">
    <source>
        <dbReference type="Proteomes" id="UP000297245"/>
    </source>
</evidence>
<dbReference type="AlphaFoldDB" id="A0A4S8LT72"/>
<dbReference type="Proteomes" id="UP000297245">
    <property type="component" value="Unassembled WGS sequence"/>
</dbReference>
<evidence type="ECO:0000313" key="1">
    <source>
        <dbReference type="EMBL" id="THU92739.1"/>
    </source>
</evidence>
<dbReference type="EMBL" id="ML179269">
    <property type="protein sequence ID" value="THU92739.1"/>
    <property type="molecule type" value="Genomic_DNA"/>
</dbReference>
<sequence length="257" mass="29508">MRVLSTATSSRLLRGKAIPVTARVGASSRCRTWSQLPPGNHRALSTTPSRGSNVLTEAWERHVLPRVRLMAAKTAKQLVDELFKMQPFLSRDWSFIYNSWYSGPVPSPAATESDGVIGEGWTCDWKKMPQDLVWRLMPMSREDGKSFLEIVMEEYIGVAGKPYPIAYYRYAEGKGARWGNLVLFRDGSWYFMLKEEETGMDSVFQFSERYPSDESFVLEMDLDKCSERLGGPRELEGMLYRLYQSIQGMRRDVTELR</sequence>
<keyword evidence="2" id="KW-1185">Reference proteome</keyword>
<protein>
    <submittedName>
        <fullName evidence="1">Uncharacterized protein</fullName>
    </submittedName>
</protein>
<name>A0A4S8LT72_DENBC</name>
<dbReference type="OrthoDB" id="10449356at2759"/>
<proteinExistence type="predicted"/>
<organism evidence="1 2">
    <name type="scientific">Dendrothele bispora (strain CBS 962.96)</name>
    <dbReference type="NCBI Taxonomy" id="1314807"/>
    <lineage>
        <taxon>Eukaryota</taxon>
        <taxon>Fungi</taxon>
        <taxon>Dikarya</taxon>
        <taxon>Basidiomycota</taxon>
        <taxon>Agaricomycotina</taxon>
        <taxon>Agaricomycetes</taxon>
        <taxon>Agaricomycetidae</taxon>
        <taxon>Agaricales</taxon>
        <taxon>Agaricales incertae sedis</taxon>
        <taxon>Dendrothele</taxon>
    </lineage>
</organism>